<comment type="subcellular location">
    <subcellularLocation>
        <location evidence="1">Cell membrane</location>
        <topology evidence="1">Multi-pass membrane protein</topology>
    </subcellularLocation>
</comment>
<dbReference type="PANTHER" id="PTHR23513:SF11">
    <property type="entry name" value="STAPHYLOFERRIN A TRANSPORTER"/>
    <property type="match status" value="1"/>
</dbReference>
<sequence>MGNTFRSLGIRNYRLWAAGALVSNIGTWMQRTAQDWLVLTHLTNHNATAVGIVMALQFGPQLVLLPFTGLAADRLNRRKLLIATQASMGLLALGLGLLTVSGMAQLWHVYVFALLLGCVAAFDAPARQTFVAELVSDAELANAVALNSTSFNAARMVGPAVAGLVIAATGPGEAFLLNALSFVAVLISLACLRRGELFKRHDAAGRKKAGLMDGFRYVWNRPDLRALLAMLFLVATFGLNFPIFISTMSVGAFHGGPSQYGLLSSTMAIGSVTGALLAARRAKPRFGLLIVGSAVFGLSCTAAALMPNVIGFGIALIVTGVAAQTITTSTNSLVQLSTEPALRGRVIAILLATLLGSTPIGAPVVGWVADTFGPRWAMGVAAAAGLCSAAIGLRHLVKYHGLRLWVDGYRLRIGSHPAAGEPSGEISRTI</sequence>
<feature type="transmembrane region" description="Helical" evidence="7">
    <location>
        <begin position="312"/>
        <end position="334"/>
    </location>
</feature>
<keyword evidence="5 7" id="KW-1133">Transmembrane helix</keyword>
<dbReference type="InterPro" id="IPR010290">
    <property type="entry name" value="TM_effector"/>
</dbReference>
<feature type="transmembrane region" description="Helical" evidence="7">
    <location>
        <begin position="375"/>
        <end position="393"/>
    </location>
</feature>
<feature type="transmembrane region" description="Helical" evidence="7">
    <location>
        <begin position="49"/>
        <end position="68"/>
    </location>
</feature>
<evidence type="ECO:0000313" key="9">
    <source>
        <dbReference type="Proteomes" id="UP001365846"/>
    </source>
</evidence>
<dbReference type="Pfam" id="PF05977">
    <property type="entry name" value="MFS_3"/>
    <property type="match status" value="1"/>
</dbReference>
<gene>
    <name evidence="8" type="ORF">WKW77_06255</name>
</gene>
<evidence type="ECO:0000256" key="5">
    <source>
        <dbReference type="ARBA" id="ARBA00022989"/>
    </source>
</evidence>
<dbReference type="Proteomes" id="UP001365846">
    <property type="component" value="Unassembled WGS sequence"/>
</dbReference>
<dbReference type="SUPFAM" id="SSF103473">
    <property type="entry name" value="MFS general substrate transporter"/>
    <property type="match status" value="1"/>
</dbReference>
<evidence type="ECO:0000256" key="6">
    <source>
        <dbReference type="ARBA" id="ARBA00023136"/>
    </source>
</evidence>
<feature type="transmembrane region" description="Helical" evidence="7">
    <location>
        <begin position="346"/>
        <end position="369"/>
    </location>
</feature>
<organism evidence="8 9">
    <name type="scientific">Variovorax ureilyticus</name>
    <dbReference type="NCBI Taxonomy" id="1836198"/>
    <lineage>
        <taxon>Bacteria</taxon>
        <taxon>Pseudomonadati</taxon>
        <taxon>Pseudomonadota</taxon>
        <taxon>Betaproteobacteria</taxon>
        <taxon>Burkholderiales</taxon>
        <taxon>Comamonadaceae</taxon>
        <taxon>Variovorax</taxon>
    </lineage>
</organism>
<feature type="transmembrane region" description="Helical" evidence="7">
    <location>
        <begin position="226"/>
        <end position="248"/>
    </location>
</feature>
<dbReference type="PANTHER" id="PTHR23513">
    <property type="entry name" value="INTEGRAL MEMBRANE EFFLUX PROTEIN-RELATED"/>
    <property type="match status" value="1"/>
</dbReference>
<feature type="transmembrane region" description="Helical" evidence="7">
    <location>
        <begin position="260"/>
        <end position="279"/>
    </location>
</feature>
<proteinExistence type="predicted"/>
<dbReference type="Gene3D" id="1.20.1250.20">
    <property type="entry name" value="MFS general substrate transporter like domains"/>
    <property type="match status" value="1"/>
</dbReference>
<keyword evidence="6 7" id="KW-0472">Membrane</keyword>
<dbReference type="CDD" id="cd06173">
    <property type="entry name" value="MFS_MefA_like"/>
    <property type="match status" value="1"/>
</dbReference>
<keyword evidence="2" id="KW-0813">Transport</keyword>
<dbReference type="InterPro" id="IPR036259">
    <property type="entry name" value="MFS_trans_sf"/>
</dbReference>
<name>A0ABU8VAH6_9BURK</name>
<evidence type="ECO:0000256" key="7">
    <source>
        <dbReference type="SAM" id="Phobius"/>
    </source>
</evidence>
<keyword evidence="9" id="KW-1185">Reference proteome</keyword>
<feature type="transmembrane region" description="Helical" evidence="7">
    <location>
        <begin position="286"/>
        <end position="306"/>
    </location>
</feature>
<feature type="transmembrane region" description="Helical" evidence="7">
    <location>
        <begin position="12"/>
        <end position="29"/>
    </location>
</feature>
<accession>A0ABU8VAH6</accession>
<dbReference type="EMBL" id="JBBKZU010000002">
    <property type="protein sequence ID" value="MEJ8810663.1"/>
    <property type="molecule type" value="Genomic_DNA"/>
</dbReference>
<reference evidence="8 9" key="1">
    <citation type="submission" date="2024-03" db="EMBL/GenBank/DDBJ databases">
        <title>Novel species of the genus Variovorax.</title>
        <authorList>
            <person name="Liu Q."/>
            <person name="Xin Y.-H."/>
        </authorList>
    </citation>
    <scope>NUCLEOTIDE SEQUENCE [LARGE SCALE GENOMIC DNA]</scope>
    <source>
        <strain evidence="8 9">KACC 18899</strain>
    </source>
</reference>
<feature type="transmembrane region" description="Helical" evidence="7">
    <location>
        <begin position="174"/>
        <end position="192"/>
    </location>
</feature>
<keyword evidence="4 7" id="KW-0812">Transmembrane</keyword>
<evidence type="ECO:0000313" key="8">
    <source>
        <dbReference type="EMBL" id="MEJ8810663.1"/>
    </source>
</evidence>
<keyword evidence="3" id="KW-1003">Cell membrane</keyword>
<evidence type="ECO:0000256" key="2">
    <source>
        <dbReference type="ARBA" id="ARBA00022448"/>
    </source>
</evidence>
<dbReference type="RefSeq" id="WP_340355977.1">
    <property type="nucleotide sequence ID" value="NZ_JBBKZU010000002.1"/>
</dbReference>
<evidence type="ECO:0000256" key="4">
    <source>
        <dbReference type="ARBA" id="ARBA00022692"/>
    </source>
</evidence>
<evidence type="ECO:0000256" key="3">
    <source>
        <dbReference type="ARBA" id="ARBA00022475"/>
    </source>
</evidence>
<comment type="caution">
    <text evidence="8">The sequence shown here is derived from an EMBL/GenBank/DDBJ whole genome shotgun (WGS) entry which is preliminary data.</text>
</comment>
<protein>
    <submittedName>
        <fullName evidence="8">MFS transporter</fullName>
    </submittedName>
</protein>
<evidence type="ECO:0000256" key="1">
    <source>
        <dbReference type="ARBA" id="ARBA00004651"/>
    </source>
</evidence>